<dbReference type="RefSeq" id="WP_085758005.1">
    <property type="nucleotide sequence ID" value="NZ_CP019343.1"/>
</dbReference>
<keyword evidence="3" id="KW-0012">Acyltransferase</keyword>
<dbReference type="PANTHER" id="PTHR43300">
    <property type="entry name" value="ACETYLTRANSFERASE"/>
    <property type="match status" value="1"/>
</dbReference>
<keyword evidence="5" id="KW-1185">Reference proteome</keyword>
<dbReference type="SUPFAM" id="SSF51161">
    <property type="entry name" value="Trimeric LpxA-like enzymes"/>
    <property type="match status" value="1"/>
</dbReference>
<reference evidence="4 5" key="1">
    <citation type="submission" date="2016-11" db="EMBL/GenBank/DDBJ databases">
        <title>Trade-off between light-utilization and light-protection in marine flavobacteria.</title>
        <authorList>
            <person name="Kumagai Y."/>
        </authorList>
    </citation>
    <scope>NUCLEOTIDE SEQUENCE [LARGE SCALE GENOMIC DNA]</scope>
    <source>
        <strain evidence="4 5">NBRC 107125</strain>
    </source>
</reference>
<protein>
    <submittedName>
        <fullName evidence="4">Galactoside O-acetyltransferase</fullName>
    </submittedName>
</protein>
<evidence type="ECO:0000256" key="2">
    <source>
        <dbReference type="ARBA" id="ARBA00022679"/>
    </source>
</evidence>
<keyword evidence="2 4" id="KW-0808">Transferase</keyword>
<organism evidence="4 5">
    <name type="scientific">Oceanicoccus sagamiensis</name>
    <dbReference type="NCBI Taxonomy" id="716816"/>
    <lineage>
        <taxon>Bacteria</taxon>
        <taxon>Pseudomonadati</taxon>
        <taxon>Pseudomonadota</taxon>
        <taxon>Gammaproteobacteria</taxon>
        <taxon>Cellvibrionales</taxon>
        <taxon>Spongiibacteraceae</taxon>
        <taxon>Oceanicoccus</taxon>
    </lineage>
</organism>
<dbReference type="OrthoDB" id="9815592at2"/>
<dbReference type="GO" id="GO:0016746">
    <property type="term" value="F:acyltransferase activity"/>
    <property type="evidence" value="ECO:0007669"/>
    <property type="project" value="UniProtKB-KW"/>
</dbReference>
<dbReference type="Gene3D" id="2.160.10.10">
    <property type="entry name" value="Hexapeptide repeat proteins"/>
    <property type="match status" value="1"/>
</dbReference>
<dbReference type="AlphaFoldDB" id="A0A1X9N705"/>
<dbReference type="CDD" id="cd04647">
    <property type="entry name" value="LbH_MAT_like"/>
    <property type="match status" value="1"/>
</dbReference>
<dbReference type="EMBL" id="CP019343">
    <property type="protein sequence ID" value="ARN73880.1"/>
    <property type="molecule type" value="Genomic_DNA"/>
</dbReference>
<evidence type="ECO:0000313" key="5">
    <source>
        <dbReference type="Proteomes" id="UP000193450"/>
    </source>
</evidence>
<proteinExistence type="inferred from homology"/>
<dbReference type="InterPro" id="IPR011004">
    <property type="entry name" value="Trimer_LpxA-like_sf"/>
</dbReference>
<evidence type="ECO:0000313" key="4">
    <source>
        <dbReference type="EMBL" id="ARN73880.1"/>
    </source>
</evidence>
<dbReference type="KEGG" id="osg:BST96_06985"/>
<evidence type="ECO:0000256" key="1">
    <source>
        <dbReference type="ARBA" id="ARBA00007274"/>
    </source>
</evidence>
<comment type="similarity">
    <text evidence="1">Belongs to the transferase hexapeptide repeat family.</text>
</comment>
<dbReference type="InterPro" id="IPR050179">
    <property type="entry name" value="Trans_hexapeptide_repeat"/>
</dbReference>
<evidence type="ECO:0000256" key="3">
    <source>
        <dbReference type="ARBA" id="ARBA00023315"/>
    </source>
</evidence>
<sequence length="187" mass="20106">MACLSPDEVKKIGFRCVGDNPRISDKASFYNPGNISLGNNVRIDDFCVFSAGEGGIILGDYIHVAVFSSFIGRGKIALSDFCNISSRVSVYSSNDDYSGQSMTNPTIPEAFTAVDHADVYFEKHVIVGCGSVVLPGITLREGCAIGALSLVSADCDAFSIYAGNPIKRIKSRSRDLLSIEDEFLKSK</sequence>
<dbReference type="PANTHER" id="PTHR43300:SF12">
    <property type="entry name" value="CHLORAMPHENICOL ACETYLTRANSFERASE"/>
    <property type="match status" value="1"/>
</dbReference>
<dbReference type="Proteomes" id="UP000193450">
    <property type="component" value="Chromosome"/>
</dbReference>
<gene>
    <name evidence="4" type="ORF">BST96_06985</name>
</gene>
<name>A0A1X9N705_9GAMM</name>
<accession>A0A1X9N705</accession>
<dbReference type="STRING" id="716816.BST96_06985"/>